<dbReference type="CDD" id="cd01998">
    <property type="entry name" value="MnmA_TRMU-like"/>
    <property type="match status" value="1"/>
</dbReference>
<dbReference type="InterPro" id="IPR004506">
    <property type="entry name" value="MnmA-like"/>
</dbReference>
<dbReference type="FunFam" id="3.40.50.620:FF:000115">
    <property type="entry name" value="tRNA-specific 2-thiouridylase MnmA"/>
    <property type="match status" value="1"/>
</dbReference>
<keyword evidence="4 9" id="KW-0547">Nucleotide-binding</keyword>
<dbReference type="Gene3D" id="2.30.30.280">
    <property type="entry name" value="Adenine nucleotide alpha hydrolases-like domains"/>
    <property type="match status" value="1"/>
</dbReference>
<comment type="catalytic activity">
    <reaction evidence="8 9">
        <text>S-sulfanyl-L-cysteinyl-[protein] + uridine(34) in tRNA + AH2 + ATP = 2-thiouridine(34) in tRNA + L-cysteinyl-[protein] + A + AMP + diphosphate + H(+)</text>
        <dbReference type="Rhea" id="RHEA:47032"/>
        <dbReference type="Rhea" id="RHEA-COMP:10131"/>
        <dbReference type="Rhea" id="RHEA-COMP:11726"/>
        <dbReference type="Rhea" id="RHEA-COMP:11727"/>
        <dbReference type="Rhea" id="RHEA-COMP:11728"/>
        <dbReference type="ChEBI" id="CHEBI:13193"/>
        <dbReference type="ChEBI" id="CHEBI:15378"/>
        <dbReference type="ChEBI" id="CHEBI:17499"/>
        <dbReference type="ChEBI" id="CHEBI:29950"/>
        <dbReference type="ChEBI" id="CHEBI:30616"/>
        <dbReference type="ChEBI" id="CHEBI:33019"/>
        <dbReference type="ChEBI" id="CHEBI:61963"/>
        <dbReference type="ChEBI" id="CHEBI:65315"/>
        <dbReference type="ChEBI" id="CHEBI:87170"/>
        <dbReference type="ChEBI" id="CHEBI:456215"/>
        <dbReference type="EC" id="2.8.1.13"/>
    </reaction>
</comment>
<dbReference type="InterPro" id="IPR023382">
    <property type="entry name" value="MnmA-like_central_sf"/>
</dbReference>
<dbReference type="GO" id="GO:0002143">
    <property type="term" value="P:tRNA wobble position uridine thiolation"/>
    <property type="evidence" value="ECO:0007669"/>
    <property type="project" value="TreeGrafter"/>
</dbReference>
<evidence type="ECO:0000256" key="4">
    <source>
        <dbReference type="ARBA" id="ARBA00022741"/>
    </source>
</evidence>
<comment type="similarity">
    <text evidence="9">Belongs to the MnmA/TRMU family.</text>
</comment>
<keyword evidence="1 9" id="KW-0820">tRNA-binding</keyword>
<feature type="active site" description="Cysteine persulfide intermediate" evidence="9">
    <location>
        <position position="212"/>
    </location>
</feature>
<dbReference type="PANTHER" id="PTHR11933">
    <property type="entry name" value="TRNA 5-METHYLAMINOMETHYL-2-THIOURIDYLATE -METHYLTRANSFERASE"/>
    <property type="match status" value="1"/>
</dbReference>
<accession>A0A2M7V1V6</accession>
<keyword evidence="2 9" id="KW-0808">Transferase</keyword>
<comment type="caution">
    <text evidence="9">Lacks conserved residue(s) required for the propagation of feature annotation.</text>
</comment>
<evidence type="ECO:0000259" key="10">
    <source>
        <dbReference type="Pfam" id="PF20258"/>
    </source>
</evidence>
<protein>
    <recommendedName>
        <fullName evidence="9">tRNA-specific 2-thiouridylase MnmA</fullName>
        <ecNumber evidence="9">2.8.1.13</ecNumber>
    </recommendedName>
</protein>
<keyword evidence="7" id="KW-1015">Disulfide bond</keyword>
<dbReference type="Proteomes" id="UP000230078">
    <property type="component" value="Unassembled WGS sequence"/>
</dbReference>
<feature type="region of interest" description="Interaction with tRNA" evidence="9">
    <location>
        <begin position="162"/>
        <end position="164"/>
    </location>
</feature>
<evidence type="ECO:0000256" key="1">
    <source>
        <dbReference type="ARBA" id="ARBA00022555"/>
    </source>
</evidence>
<comment type="function">
    <text evidence="9">Catalyzes the 2-thiolation of uridine at the wobble position (U34) of tRNA, leading to the formation of s(2)U34.</text>
</comment>
<dbReference type="NCBIfam" id="TIGR00420">
    <property type="entry name" value="trmU"/>
    <property type="match status" value="1"/>
</dbReference>
<keyword evidence="5 9" id="KW-0067">ATP-binding</keyword>
<dbReference type="InterPro" id="IPR046884">
    <property type="entry name" value="MnmA-like_central"/>
</dbReference>
<dbReference type="GO" id="GO:0005737">
    <property type="term" value="C:cytoplasm"/>
    <property type="evidence" value="ECO:0007669"/>
    <property type="project" value="UniProtKB-SubCell"/>
</dbReference>
<keyword evidence="6 9" id="KW-0694">RNA-binding</keyword>
<dbReference type="Pfam" id="PF20259">
    <property type="entry name" value="tRNA_Me_trans_M"/>
    <property type="match status" value="1"/>
</dbReference>
<evidence type="ECO:0000259" key="11">
    <source>
        <dbReference type="Pfam" id="PF20259"/>
    </source>
</evidence>
<feature type="binding site" evidence="9">
    <location>
        <position position="125"/>
    </location>
    <ligand>
        <name>ATP</name>
        <dbReference type="ChEBI" id="CHEBI:30616"/>
    </ligand>
</feature>
<dbReference type="InterPro" id="IPR014729">
    <property type="entry name" value="Rossmann-like_a/b/a_fold"/>
</dbReference>
<dbReference type="GO" id="GO:0005524">
    <property type="term" value="F:ATP binding"/>
    <property type="evidence" value="ECO:0007669"/>
    <property type="project" value="UniProtKB-KW"/>
</dbReference>
<evidence type="ECO:0000313" key="12">
    <source>
        <dbReference type="EMBL" id="PIZ92317.1"/>
    </source>
</evidence>
<feature type="site" description="Interaction with tRNA" evidence="9">
    <location>
        <position position="357"/>
    </location>
</feature>
<dbReference type="GO" id="GO:0000049">
    <property type="term" value="F:tRNA binding"/>
    <property type="evidence" value="ECO:0007669"/>
    <property type="project" value="UniProtKB-KW"/>
</dbReference>
<feature type="domain" description="tRNA-specific 2-thiouridylase MnmA-like central" evidence="11">
    <location>
        <begin position="220"/>
        <end position="289"/>
    </location>
</feature>
<organism evidence="12 13">
    <name type="scientific">Candidatus Magasanikbacteria bacterium CG_4_10_14_0_2_um_filter_41_31</name>
    <dbReference type="NCBI Taxonomy" id="1974639"/>
    <lineage>
        <taxon>Bacteria</taxon>
        <taxon>Candidatus Magasanikiibacteriota</taxon>
    </lineage>
</organism>
<dbReference type="EMBL" id="PFPI01000061">
    <property type="protein sequence ID" value="PIZ92317.1"/>
    <property type="molecule type" value="Genomic_DNA"/>
</dbReference>
<keyword evidence="9" id="KW-0963">Cytoplasm</keyword>
<dbReference type="Pfam" id="PF03054">
    <property type="entry name" value="tRNA_Me_trans"/>
    <property type="match status" value="1"/>
</dbReference>
<feature type="site" description="Interaction with tRNA" evidence="9">
    <location>
        <position position="126"/>
    </location>
</feature>
<keyword evidence="3 9" id="KW-0819">tRNA processing</keyword>
<dbReference type="PANTHER" id="PTHR11933:SF5">
    <property type="entry name" value="MITOCHONDRIAL TRNA-SPECIFIC 2-THIOURIDYLASE 1"/>
    <property type="match status" value="1"/>
</dbReference>
<dbReference type="InterPro" id="IPR046885">
    <property type="entry name" value="MnmA-like_C"/>
</dbReference>
<dbReference type="HAMAP" id="MF_00144">
    <property type="entry name" value="tRNA_thiouridyl_MnmA"/>
    <property type="match status" value="1"/>
</dbReference>
<evidence type="ECO:0000256" key="7">
    <source>
        <dbReference type="ARBA" id="ARBA00023157"/>
    </source>
</evidence>
<evidence type="ECO:0000256" key="5">
    <source>
        <dbReference type="ARBA" id="ARBA00022840"/>
    </source>
</evidence>
<evidence type="ECO:0000256" key="3">
    <source>
        <dbReference type="ARBA" id="ARBA00022694"/>
    </source>
</evidence>
<name>A0A2M7V1V6_9BACT</name>
<dbReference type="AlphaFoldDB" id="A0A2M7V1V6"/>
<feature type="binding site" evidence="9">
    <location>
        <position position="35"/>
    </location>
    <ligand>
        <name>ATP</name>
        <dbReference type="ChEBI" id="CHEBI:30616"/>
    </ligand>
</feature>
<gene>
    <name evidence="9" type="primary">mnmA</name>
    <name evidence="12" type="ORF">COX83_04455</name>
</gene>
<dbReference type="Gene3D" id="2.40.30.10">
    <property type="entry name" value="Translation factors"/>
    <property type="match status" value="1"/>
</dbReference>
<dbReference type="SUPFAM" id="SSF52402">
    <property type="entry name" value="Adenine nucleotide alpha hydrolases-like"/>
    <property type="match status" value="1"/>
</dbReference>
<evidence type="ECO:0000256" key="8">
    <source>
        <dbReference type="ARBA" id="ARBA00051542"/>
    </source>
</evidence>
<evidence type="ECO:0000256" key="9">
    <source>
        <dbReference type="HAMAP-Rule" id="MF_00144"/>
    </source>
</evidence>
<evidence type="ECO:0000313" key="13">
    <source>
        <dbReference type="Proteomes" id="UP000230078"/>
    </source>
</evidence>
<dbReference type="NCBIfam" id="NF001138">
    <property type="entry name" value="PRK00143.1"/>
    <property type="match status" value="1"/>
</dbReference>
<evidence type="ECO:0000256" key="6">
    <source>
        <dbReference type="ARBA" id="ARBA00022884"/>
    </source>
</evidence>
<proteinExistence type="inferred from homology"/>
<dbReference type="GO" id="GO:0103016">
    <property type="term" value="F:tRNA-uridine 2-sulfurtransferase activity"/>
    <property type="evidence" value="ECO:0007669"/>
    <property type="project" value="UniProtKB-EC"/>
</dbReference>
<dbReference type="EC" id="2.8.1.13" evidence="9"/>
<feature type="active site" description="Nucleophile" evidence="9">
    <location>
        <position position="101"/>
    </location>
</feature>
<dbReference type="Gene3D" id="3.40.50.620">
    <property type="entry name" value="HUPs"/>
    <property type="match status" value="1"/>
</dbReference>
<reference evidence="13" key="1">
    <citation type="submission" date="2017-09" db="EMBL/GenBank/DDBJ databases">
        <title>Depth-based differentiation of microbial function through sediment-hosted aquifers and enrichment of novel symbionts in the deep terrestrial subsurface.</title>
        <authorList>
            <person name="Probst A.J."/>
            <person name="Ladd B."/>
            <person name="Jarett J.K."/>
            <person name="Geller-Mcgrath D.E."/>
            <person name="Sieber C.M.K."/>
            <person name="Emerson J.B."/>
            <person name="Anantharaman K."/>
            <person name="Thomas B.C."/>
            <person name="Malmstrom R."/>
            <person name="Stieglmeier M."/>
            <person name="Klingl A."/>
            <person name="Woyke T."/>
            <person name="Ryan C.M."/>
            <person name="Banfield J.F."/>
        </authorList>
    </citation>
    <scope>NUCLEOTIDE SEQUENCE [LARGE SCALE GENOMIC DNA]</scope>
</reference>
<comment type="caution">
    <text evidence="12">The sequence shown here is derived from an EMBL/GenBank/DDBJ whole genome shotgun (WGS) entry which is preliminary data.</text>
</comment>
<sequence>MKKGKVLVAMSGGVDSSVVAALLVHQGYDVTGAYMKQWSDTKDISGLCEWKKDRRDAMRVAAHLGIPLLTLDFEKEYKEWVMGYMFAEYEAGRTPNPDVMCNKFIKFDAWLKKILEMGFDAMATGHYARISRSTNHVTRNTSQEEVIRDMCYVLRAAKDEDKDQTYFLHQLTQEQLSRTMFPLGEYTKTEVRELARKFGLPTAERAESMGICFVGEMPMKDFLQQKISKKPGNIVTEDGTVVGEHEGLSFYTIGQRHVGQLTNSKTQDTNRSAMYVLEKRFENNELVVGNEESALLYKKEIRVTNVHFVSGQAPEFPLHCQVRLRHRQSLQNAECRMQNGKLQLDFEIKQRAVTPGQFAVLYKEGVCLGGGVIA</sequence>
<dbReference type="Pfam" id="PF20258">
    <property type="entry name" value="tRNA_Me_trans_C"/>
    <property type="match status" value="1"/>
</dbReference>
<feature type="region of interest" description="Interaction with target base in tRNA" evidence="9">
    <location>
        <begin position="96"/>
        <end position="98"/>
    </location>
</feature>
<feature type="domain" description="tRNA-specific 2-thiouridylase MnmA-like C-terminal" evidence="10">
    <location>
        <begin position="299"/>
        <end position="373"/>
    </location>
</feature>
<comment type="subcellular location">
    <subcellularLocation>
        <location evidence="9">Cytoplasm</location>
    </subcellularLocation>
</comment>
<feature type="binding site" evidence="9">
    <location>
        <begin position="9"/>
        <end position="16"/>
    </location>
    <ligand>
        <name>ATP</name>
        <dbReference type="ChEBI" id="CHEBI:30616"/>
    </ligand>
</feature>
<evidence type="ECO:0000256" key="2">
    <source>
        <dbReference type="ARBA" id="ARBA00022679"/>
    </source>
</evidence>